<comment type="caution">
    <text evidence="1">The sequence shown here is derived from an EMBL/GenBank/DDBJ whole genome shotgun (WGS) entry which is preliminary data.</text>
</comment>
<evidence type="ECO:0000313" key="1">
    <source>
        <dbReference type="EMBL" id="CAF4557010.1"/>
    </source>
</evidence>
<dbReference type="InterPro" id="IPR001611">
    <property type="entry name" value="Leu-rich_rpt"/>
</dbReference>
<accession>A0A820YYC2</accession>
<dbReference type="InterPro" id="IPR052394">
    <property type="entry name" value="LRR-containing"/>
</dbReference>
<dbReference type="AlphaFoldDB" id="A0A820YYC2"/>
<dbReference type="PANTHER" id="PTHR24114:SF2">
    <property type="entry name" value="F-BOX DOMAIN-CONTAINING PROTEIN-RELATED"/>
    <property type="match status" value="1"/>
</dbReference>
<dbReference type="EMBL" id="CAJOBS010000347">
    <property type="protein sequence ID" value="CAF4557010.1"/>
    <property type="molecule type" value="Genomic_DNA"/>
</dbReference>
<organism evidence="1 2">
    <name type="scientific">Rotaria socialis</name>
    <dbReference type="NCBI Taxonomy" id="392032"/>
    <lineage>
        <taxon>Eukaryota</taxon>
        <taxon>Metazoa</taxon>
        <taxon>Spiralia</taxon>
        <taxon>Gnathifera</taxon>
        <taxon>Rotifera</taxon>
        <taxon>Eurotatoria</taxon>
        <taxon>Bdelloidea</taxon>
        <taxon>Philodinida</taxon>
        <taxon>Philodinidae</taxon>
        <taxon>Rotaria</taxon>
    </lineage>
</organism>
<dbReference type="Pfam" id="PF13516">
    <property type="entry name" value="LRR_6"/>
    <property type="match status" value="3"/>
</dbReference>
<reference evidence="1" key="1">
    <citation type="submission" date="2021-02" db="EMBL/GenBank/DDBJ databases">
        <authorList>
            <person name="Nowell W R."/>
        </authorList>
    </citation>
    <scope>NUCLEOTIDE SEQUENCE</scope>
</reference>
<gene>
    <name evidence="1" type="ORF">TOA249_LOCUS7653</name>
</gene>
<dbReference type="Gene3D" id="3.80.10.10">
    <property type="entry name" value="Ribonuclease Inhibitor"/>
    <property type="match status" value="1"/>
</dbReference>
<name>A0A820YYC2_9BILA</name>
<dbReference type="PANTHER" id="PTHR24114">
    <property type="entry name" value="LEUCINE RICH REPEAT FAMILY PROTEIN"/>
    <property type="match status" value="1"/>
</dbReference>
<evidence type="ECO:0000313" key="2">
    <source>
        <dbReference type="Proteomes" id="UP000663838"/>
    </source>
</evidence>
<sequence>MLCVYRTQTLTTLDLGFNAISNIGRHLLADVLLQNKKLIILNLEHNKIDDECAQHFADSLRKNKTLQELMLSNNQISSVAQRTLKTTGPSNQIFS</sequence>
<dbReference type="SMART" id="SM00368">
    <property type="entry name" value="LRR_RI"/>
    <property type="match status" value="3"/>
</dbReference>
<proteinExistence type="predicted"/>
<dbReference type="SUPFAM" id="SSF52047">
    <property type="entry name" value="RNI-like"/>
    <property type="match status" value="1"/>
</dbReference>
<dbReference type="InterPro" id="IPR032675">
    <property type="entry name" value="LRR_dom_sf"/>
</dbReference>
<dbReference type="Proteomes" id="UP000663838">
    <property type="component" value="Unassembled WGS sequence"/>
</dbReference>
<protein>
    <submittedName>
        <fullName evidence="1">Uncharacterized protein</fullName>
    </submittedName>
</protein>